<feature type="region of interest" description="Disordered" evidence="1">
    <location>
        <begin position="1"/>
        <end position="30"/>
    </location>
</feature>
<organism evidence="2 3">
    <name type="scientific">Streptomyces antimycoticus</name>
    <dbReference type="NCBI Taxonomy" id="68175"/>
    <lineage>
        <taxon>Bacteria</taxon>
        <taxon>Bacillati</taxon>
        <taxon>Actinomycetota</taxon>
        <taxon>Actinomycetes</taxon>
        <taxon>Kitasatosporales</taxon>
        <taxon>Streptomycetaceae</taxon>
        <taxon>Streptomyces</taxon>
        <taxon>Streptomyces violaceusniger group</taxon>
    </lineage>
</organism>
<dbReference type="AlphaFoldDB" id="A0A4D4K8K8"/>
<evidence type="ECO:0000313" key="2">
    <source>
        <dbReference type="EMBL" id="GDY43260.1"/>
    </source>
</evidence>
<proteinExistence type="predicted"/>
<keyword evidence="3" id="KW-1185">Reference proteome</keyword>
<accession>A0A4D4K8K8</accession>
<feature type="compositionally biased region" description="Basic and acidic residues" evidence="1">
    <location>
        <begin position="16"/>
        <end position="28"/>
    </location>
</feature>
<sequence>MPRASGRPLTAGQPERPGHSGEQHRAAEGAECDGGVRWSGLWQLVVAGAALRAAGSARAARTRTARAARTAGGAGVPAAARALDVQRQRGLGVVAGVQVVVVPSALMVRVEAVKVTFPLFLGV</sequence>
<protein>
    <submittedName>
        <fullName evidence="2">Uncharacterized protein</fullName>
    </submittedName>
</protein>
<dbReference type="EMBL" id="BJHV01000001">
    <property type="protein sequence ID" value="GDY43260.1"/>
    <property type="molecule type" value="Genomic_DNA"/>
</dbReference>
<comment type="caution">
    <text evidence="2">The sequence shown here is derived from an EMBL/GenBank/DDBJ whole genome shotgun (WGS) entry which is preliminary data.</text>
</comment>
<reference evidence="2 3" key="1">
    <citation type="journal article" date="2020" name="Int. J. Syst. Evol. Microbiol.">
        <title>Reclassification of Streptomyces castelarensis and Streptomyces sporoclivatus as later heterotypic synonyms of Streptomyces antimycoticus.</title>
        <authorList>
            <person name="Komaki H."/>
            <person name="Tamura T."/>
        </authorList>
    </citation>
    <scope>NUCLEOTIDE SEQUENCE [LARGE SCALE GENOMIC DNA]</scope>
    <source>
        <strain evidence="2 3">NBRC 12839</strain>
    </source>
</reference>
<gene>
    <name evidence="2" type="ORF">SANT12839_041420</name>
</gene>
<name>A0A4D4K8K8_9ACTN</name>
<dbReference type="Proteomes" id="UP000299290">
    <property type="component" value="Unassembled WGS sequence"/>
</dbReference>
<evidence type="ECO:0000256" key="1">
    <source>
        <dbReference type="SAM" id="MobiDB-lite"/>
    </source>
</evidence>
<evidence type="ECO:0000313" key="3">
    <source>
        <dbReference type="Proteomes" id="UP000299290"/>
    </source>
</evidence>